<gene>
    <name evidence="1" type="ORF">GIB67_025805</name>
</gene>
<dbReference type="EMBL" id="JACGCM010000604">
    <property type="protein sequence ID" value="KAF6170116.1"/>
    <property type="molecule type" value="Genomic_DNA"/>
</dbReference>
<dbReference type="AlphaFoldDB" id="A0A7J7NSF5"/>
<name>A0A7J7NSF5_9MAGN</name>
<keyword evidence="2" id="KW-1185">Reference proteome</keyword>
<reference evidence="1 2" key="1">
    <citation type="journal article" date="2020" name="IScience">
        <title>Genome Sequencing of the Endangered Kingdonia uniflora (Circaeasteraceae, Ranunculales) Reveals Potential Mechanisms of Evolutionary Specialization.</title>
        <authorList>
            <person name="Sun Y."/>
            <person name="Deng T."/>
            <person name="Zhang A."/>
            <person name="Moore M.J."/>
            <person name="Landis J.B."/>
            <person name="Lin N."/>
            <person name="Zhang H."/>
            <person name="Zhang X."/>
            <person name="Huang J."/>
            <person name="Zhang X."/>
            <person name="Sun H."/>
            <person name="Wang H."/>
        </authorList>
    </citation>
    <scope>NUCLEOTIDE SEQUENCE [LARGE SCALE GENOMIC DNA]</scope>
    <source>
        <strain evidence="1">TB1705</strain>
        <tissue evidence="1">Leaf</tissue>
    </source>
</reference>
<evidence type="ECO:0000313" key="2">
    <source>
        <dbReference type="Proteomes" id="UP000541444"/>
    </source>
</evidence>
<evidence type="ECO:0000313" key="1">
    <source>
        <dbReference type="EMBL" id="KAF6170116.1"/>
    </source>
</evidence>
<accession>A0A7J7NSF5</accession>
<dbReference type="Proteomes" id="UP000541444">
    <property type="component" value="Unassembled WGS sequence"/>
</dbReference>
<proteinExistence type="predicted"/>
<comment type="caution">
    <text evidence="1">The sequence shown here is derived from an EMBL/GenBank/DDBJ whole genome shotgun (WGS) entry which is preliminary data.</text>
</comment>
<sequence>MGIPCKHGACALGLSNIDPTTRVSEYFTNNTYKAVYEPIWIPIRGIELWKILKIDPRVRAPILIVRAGHPRMQRKRMEKMPDLVIKLKFCSSSR</sequence>
<protein>
    <submittedName>
        <fullName evidence="1">Uncharacterized protein</fullName>
    </submittedName>
</protein>
<organism evidence="1 2">
    <name type="scientific">Kingdonia uniflora</name>
    <dbReference type="NCBI Taxonomy" id="39325"/>
    <lineage>
        <taxon>Eukaryota</taxon>
        <taxon>Viridiplantae</taxon>
        <taxon>Streptophyta</taxon>
        <taxon>Embryophyta</taxon>
        <taxon>Tracheophyta</taxon>
        <taxon>Spermatophyta</taxon>
        <taxon>Magnoliopsida</taxon>
        <taxon>Ranunculales</taxon>
        <taxon>Circaeasteraceae</taxon>
        <taxon>Kingdonia</taxon>
    </lineage>
</organism>